<keyword evidence="2" id="KW-0472">Membrane</keyword>
<feature type="region of interest" description="Disordered" evidence="1">
    <location>
        <begin position="52"/>
        <end position="81"/>
    </location>
</feature>
<dbReference type="RefSeq" id="WP_344901241.1">
    <property type="nucleotide sequence ID" value="NZ_BAAAWD010000015.1"/>
</dbReference>
<dbReference type="Gene3D" id="3.20.20.80">
    <property type="entry name" value="Glycosidases"/>
    <property type="match status" value="1"/>
</dbReference>
<evidence type="ECO:0008006" key="5">
    <source>
        <dbReference type="Google" id="ProtNLM"/>
    </source>
</evidence>
<accession>A0ABP6KZJ5</accession>
<proteinExistence type="predicted"/>
<dbReference type="InterPro" id="IPR052750">
    <property type="entry name" value="GH18_Chitinase"/>
</dbReference>
<keyword evidence="2" id="KW-1133">Transmembrane helix</keyword>
<evidence type="ECO:0000256" key="1">
    <source>
        <dbReference type="SAM" id="MobiDB-lite"/>
    </source>
</evidence>
<name>A0ABP6KZJ5_9ACTN</name>
<reference evidence="4" key="1">
    <citation type="journal article" date="2019" name="Int. J. Syst. Evol. Microbiol.">
        <title>The Global Catalogue of Microorganisms (GCM) 10K type strain sequencing project: providing services to taxonomists for standard genome sequencing and annotation.</title>
        <authorList>
            <consortium name="The Broad Institute Genomics Platform"/>
            <consortium name="The Broad Institute Genome Sequencing Center for Infectious Disease"/>
            <person name="Wu L."/>
            <person name="Ma J."/>
        </authorList>
    </citation>
    <scope>NUCLEOTIDE SEQUENCE [LARGE SCALE GENOMIC DNA]</scope>
    <source>
        <strain evidence="4">JCM 3106</strain>
    </source>
</reference>
<dbReference type="EMBL" id="BAAAWD010000015">
    <property type="protein sequence ID" value="GAA3025733.1"/>
    <property type="molecule type" value="Genomic_DNA"/>
</dbReference>
<sequence length="356" mass="37301">MPVATDRPDTLRAREPGTPPRSLVVLASVALVAGTGTAIWLLPSGATGEWSARGDRAAAAPPSGTPRPAASGRRPAVDREAAVSRPSGFVTFVDAARDPRFDLPRAVRTDHVRWFTLGHLTAGQKGCVPTWGGLRDRDGAPVADRLGRLRAAGGKAGLAFGGPSGRELASACTDPERLAAAYRRAITAFGAAYIDFELHGPAATATVRRRARAITVLQREAAREGRSLAVSFTLPVTGAGLARHDQEMLRATRAAGAEISTVNLLAPVGAPAAGARLRPVASAVRAAHPQVARSLGRATAWDRIALTPVLAGHGRLTRLDARRLAAFTSRNRLAWLSTRGVALTPELTRLLTGALR</sequence>
<dbReference type="PANTHER" id="PTHR42976">
    <property type="entry name" value="BIFUNCTIONAL CHITINASE/LYSOZYME-RELATED"/>
    <property type="match status" value="1"/>
</dbReference>
<dbReference type="PANTHER" id="PTHR42976:SF1">
    <property type="entry name" value="GH18 DOMAIN-CONTAINING PROTEIN-RELATED"/>
    <property type="match status" value="1"/>
</dbReference>
<comment type="caution">
    <text evidence="3">The sequence shown here is derived from an EMBL/GenBank/DDBJ whole genome shotgun (WGS) entry which is preliminary data.</text>
</comment>
<dbReference type="Proteomes" id="UP001499930">
    <property type="component" value="Unassembled WGS sequence"/>
</dbReference>
<keyword evidence="2" id="KW-0812">Transmembrane</keyword>
<feature type="transmembrane region" description="Helical" evidence="2">
    <location>
        <begin position="23"/>
        <end position="43"/>
    </location>
</feature>
<organism evidence="3 4">
    <name type="scientific">Streptosporangium longisporum</name>
    <dbReference type="NCBI Taxonomy" id="46187"/>
    <lineage>
        <taxon>Bacteria</taxon>
        <taxon>Bacillati</taxon>
        <taxon>Actinomycetota</taxon>
        <taxon>Actinomycetes</taxon>
        <taxon>Streptosporangiales</taxon>
        <taxon>Streptosporangiaceae</taxon>
        <taxon>Streptosporangium</taxon>
    </lineage>
</organism>
<evidence type="ECO:0000256" key="2">
    <source>
        <dbReference type="SAM" id="Phobius"/>
    </source>
</evidence>
<keyword evidence="4" id="KW-1185">Reference proteome</keyword>
<evidence type="ECO:0000313" key="3">
    <source>
        <dbReference type="EMBL" id="GAA3025733.1"/>
    </source>
</evidence>
<evidence type="ECO:0000313" key="4">
    <source>
        <dbReference type="Proteomes" id="UP001499930"/>
    </source>
</evidence>
<protein>
    <recommendedName>
        <fullName evidence="5">Chitinase</fullName>
    </recommendedName>
</protein>
<gene>
    <name evidence="3" type="ORF">GCM10017559_59330</name>
</gene>